<dbReference type="EMBL" id="JBBNAG010000010">
    <property type="protein sequence ID" value="KAK9100061.1"/>
    <property type="molecule type" value="Genomic_DNA"/>
</dbReference>
<keyword evidence="3" id="KW-0813">Transport</keyword>
<evidence type="ECO:0000256" key="2">
    <source>
        <dbReference type="ARBA" id="ARBA00006213"/>
    </source>
</evidence>
<evidence type="ECO:0000256" key="5">
    <source>
        <dbReference type="ARBA" id="ARBA00022989"/>
    </source>
</evidence>
<evidence type="ECO:0000256" key="6">
    <source>
        <dbReference type="ARBA" id="ARBA00023136"/>
    </source>
</evidence>
<comment type="similarity">
    <text evidence="2">Belongs to the purine permeases (TC 2.A.7.14) family.</text>
</comment>
<evidence type="ECO:0000313" key="8">
    <source>
        <dbReference type="EMBL" id="KAK9100061.1"/>
    </source>
</evidence>
<sequence length="128" mass="13825">MRTGAAALVLQTSGDRPAGVREGEYSLGFLMMLGSMAMSGLMMPLVELGYSKSTVPVNYAVVMQFQVVQSLFANLFCTIGMLINNDFQPTFPSHHLVRGTAPPSLSKSSSTFSPSFSFKSFDNPFLSP</sequence>
<keyword evidence="5 7" id="KW-1133">Transmembrane helix</keyword>
<organism evidence="8 9">
    <name type="scientific">Stephania cephalantha</name>
    <dbReference type="NCBI Taxonomy" id="152367"/>
    <lineage>
        <taxon>Eukaryota</taxon>
        <taxon>Viridiplantae</taxon>
        <taxon>Streptophyta</taxon>
        <taxon>Embryophyta</taxon>
        <taxon>Tracheophyta</taxon>
        <taxon>Spermatophyta</taxon>
        <taxon>Magnoliopsida</taxon>
        <taxon>Ranunculales</taxon>
        <taxon>Menispermaceae</taxon>
        <taxon>Menispermoideae</taxon>
        <taxon>Cissampelideae</taxon>
        <taxon>Stephania</taxon>
    </lineage>
</organism>
<gene>
    <name evidence="8" type="ORF">Scep_023491</name>
</gene>
<dbReference type="AlphaFoldDB" id="A0AAP0EVT9"/>
<evidence type="ECO:0000256" key="1">
    <source>
        <dbReference type="ARBA" id="ARBA00004370"/>
    </source>
</evidence>
<comment type="caution">
    <text evidence="8">The sequence shown here is derived from an EMBL/GenBank/DDBJ whole genome shotgun (WGS) entry which is preliminary data.</text>
</comment>
<keyword evidence="6 7" id="KW-0472">Membrane</keyword>
<accession>A0AAP0EVT9</accession>
<keyword evidence="4 7" id="KW-0812">Transmembrane</keyword>
<comment type="subcellular location">
    <subcellularLocation>
        <location evidence="1">Membrane</location>
    </subcellularLocation>
</comment>
<name>A0AAP0EVT9_9MAGN</name>
<protein>
    <submittedName>
        <fullName evidence="8">Uncharacterized protein</fullName>
    </submittedName>
</protein>
<reference evidence="8 9" key="1">
    <citation type="submission" date="2024-01" db="EMBL/GenBank/DDBJ databases">
        <title>Genome assemblies of Stephania.</title>
        <authorList>
            <person name="Yang L."/>
        </authorList>
    </citation>
    <scope>NUCLEOTIDE SEQUENCE [LARGE SCALE GENOMIC DNA]</scope>
    <source>
        <strain evidence="8">JXDWG</strain>
        <tissue evidence="8">Leaf</tissue>
    </source>
</reference>
<dbReference type="GO" id="GO:0016020">
    <property type="term" value="C:membrane"/>
    <property type="evidence" value="ECO:0007669"/>
    <property type="project" value="UniProtKB-SubCell"/>
</dbReference>
<evidence type="ECO:0000256" key="4">
    <source>
        <dbReference type="ARBA" id="ARBA00022692"/>
    </source>
</evidence>
<dbReference type="GO" id="GO:0015211">
    <property type="term" value="F:purine nucleoside transmembrane transporter activity"/>
    <property type="evidence" value="ECO:0007669"/>
    <property type="project" value="InterPro"/>
</dbReference>
<feature type="transmembrane region" description="Helical" evidence="7">
    <location>
        <begin position="24"/>
        <end position="45"/>
    </location>
</feature>
<dbReference type="PANTHER" id="PTHR31376:SF105">
    <property type="entry name" value="PURINE PERMEASE-RELATED"/>
    <property type="match status" value="1"/>
</dbReference>
<dbReference type="PANTHER" id="PTHR31376">
    <property type="entry name" value="OS09G0467300 PROTEIN-RELATED"/>
    <property type="match status" value="1"/>
</dbReference>
<evidence type="ECO:0000256" key="7">
    <source>
        <dbReference type="SAM" id="Phobius"/>
    </source>
</evidence>
<evidence type="ECO:0000313" key="9">
    <source>
        <dbReference type="Proteomes" id="UP001419268"/>
    </source>
</evidence>
<dbReference type="Proteomes" id="UP001419268">
    <property type="component" value="Unassembled WGS sequence"/>
</dbReference>
<dbReference type="Pfam" id="PF16913">
    <property type="entry name" value="PUNUT"/>
    <property type="match status" value="1"/>
</dbReference>
<proteinExistence type="inferred from homology"/>
<dbReference type="GO" id="GO:0005345">
    <property type="term" value="F:purine nucleobase transmembrane transporter activity"/>
    <property type="evidence" value="ECO:0007669"/>
    <property type="project" value="UniProtKB-ARBA"/>
</dbReference>
<feature type="transmembrane region" description="Helical" evidence="7">
    <location>
        <begin position="57"/>
        <end position="83"/>
    </location>
</feature>
<evidence type="ECO:0000256" key="3">
    <source>
        <dbReference type="ARBA" id="ARBA00022448"/>
    </source>
</evidence>
<keyword evidence="9" id="KW-1185">Reference proteome</keyword>
<dbReference type="InterPro" id="IPR030182">
    <property type="entry name" value="PUP_plant"/>
</dbReference>